<dbReference type="InterPro" id="IPR011579">
    <property type="entry name" value="ATPase_dom"/>
</dbReference>
<organism evidence="3 4">
    <name type="scientific">Bifidobacterium lemurum</name>
    <dbReference type="NCBI Taxonomy" id="1603886"/>
    <lineage>
        <taxon>Bacteria</taxon>
        <taxon>Bacillati</taxon>
        <taxon>Actinomycetota</taxon>
        <taxon>Actinomycetes</taxon>
        <taxon>Bifidobacteriales</taxon>
        <taxon>Bifidobacteriaceae</taxon>
        <taxon>Bifidobacterium</taxon>
    </lineage>
</organism>
<dbReference type="RefSeq" id="WP_072725676.1">
    <property type="nucleotide sequence ID" value="NZ_BDIS01000016.1"/>
</dbReference>
<evidence type="ECO:0000313" key="4">
    <source>
        <dbReference type="Proteomes" id="UP000216352"/>
    </source>
</evidence>
<evidence type="ECO:0000259" key="1">
    <source>
        <dbReference type="Pfam" id="PF01637"/>
    </source>
</evidence>
<dbReference type="SUPFAM" id="SSF52540">
    <property type="entry name" value="P-loop containing nucleoside triphosphate hydrolases"/>
    <property type="match status" value="1"/>
</dbReference>
<accession>A0A261FU03</accession>
<feature type="domain" description="ATPase" evidence="1">
    <location>
        <begin position="3"/>
        <end position="211"/>
    </location>
</feature>
<evidence type="ECO:0000259" key="2">
    <source>
        <dbReference type="Pfam" id="PF03008"/>
    </source>
</evidence>
<dbReference type="PANTHER" id="PTHR34704:SF2">
    <property type="entry name" value="ATPASE"/>
    <property type="match status" value="1"/>
</dbReference>
<feature type="domain" description="DUF234" evidence="2">
    <location>
        <begin position="319"/>
        <end position="422"/>
    </location>
</feature>
<dbReference type="EMBL" id="MWWX01000004">
    <property type="protein sequence ID" value="OZG62647.1"/>
    <property type="molecule type" value="Genomic_DNA"/>
</dbReference>
<dbReference type="Proteomes" id="UP000216352">
    <property type="component" value="Unassembled WGS sequence"/>
</dbReference>
<comment type="caution">
    <text evidence="3">The sequence shown here is derived from an EMBL/GenBank/DDBJ whole genome shotgun (WGS) entry which is preliminary data.</text>
</comment>
<name>A0A261FU03_9BIFI</name>
<dbReference type="OrthoDB" id="9813134at2"/>
<gene>
    <name evidence="3" type="ORF">BLEM_0564</name>
</gene>
<keyword evidence="4" id="KW-1185">Reference proteome</keyword>
<dbReference type="PANTHER" id="PTHR34704">
    <property type="entry name" value="ATPASE"/>
    <property type="match status" value="1"/>
</dbReference>
<protein>
    <submittedName>
        <fullName evidence="3">ATPase</fullName>
    </submittedName>
</protein>
<dbReference type="GO" id="GO:0005524">
    <property type="term" value="F:ATP binding"/>
    <property type="evidence" value="ECO:0007669"/>
    <property type="project" value="InterPro"/>
</dbReference>
<dbReference type="InterPro" id="IPR011335">
    <property type="entry name" value="Restrct_endonuc-II-like"/>
</dbReference>
<dbReference type="Pfam" id="PF01637">
    <property type="entry name" value="ATPase_2"/>
    <property type="match status" value="1"/>
</dbReference>
<dbReference type="InterPro" id="IPR004256">
    <property type="entry name" value="DUF234"/>
</dbReference>
<dbReference type="Pfam" id="PF03008">
    <property type="entry name" value="DUF234"/>
    <property type="match status" value="1"/>
</dbReference>
<dbReference type="AlphaFoldDB" id="A0A261FU03"/>
<evidence type="ECO:0000313" key="3">
    <source>
        <dbReference type="EMBL" id="OZG62647.1"/>
    </source>
</evidence>
<sequence length="476" mass="53238">MTFVGREEELAALNELIDKNSFQMAVIYGRRRVGKTALISHVCAMSSQRALMFTAREQSSANNLADFSQAIYEFFGIPASAGAIGNWLDAFVFIAEQAQADAEHPFILVFDEFPYAAATEKALPSILQIAIDHSFKQTNITLILCGSNEGFMESDVLGAKSPLYGRRTAQIRLKPFDLFTATKLMPSQSTWEDQIHYYAALGGTPYYLEQLDDAKTFSENIAALCFRTSGILYEEPAMLMRQELREPALYNSILNAIGASRTRPKEIAEKAGVDANTVGAYLKTLSALGVIQRTVPFGEDASRSRKGLWTFKDPFFDFWYHFVSPYVPLIESGTASGAVRYATSGGVFETHVGTQFESLCMQWLLRECREGRLDFQPTAFGKWWGNDPVAREQTDIDIVMTDSFDHKMLLGECKWRNTFDESEAIDKLKRRTALIDFKGETAYYLFSKQRASEGTRAKANGDPSLTLVDAQTMLEG</sequence>
<proteinExistence type="predicted"/>
<dbReference type="SUPFAM" id="SSF52980">
    <property type="entry name" value="Restriction endonuclease-like"/>
    <property type="match status" value="1"/>
</dbReference>
<reference evidence="3 4" key="1">
    <citation type="journal article" date="2017" name="BMC Genomics">
        <title>Comparative genomic and phylogenomic analyses of the Bifidobacteriaceae family.</title>
        <authorList>
            <person name="Lugli G.A."/>
            <person name="Milani C."/>
            <person name="Turroni F."/>
            <person name="Duranti S."/>
            <person name="Mancabelli L."/>
            <person name="Mangifesta M."/>
            <person name="Ferrario C."/>
            <person name="Modesto M."/>
            <person name="Mattarelli P."/>
            <person name="Jiri K."/>
            <person name="van Sinderen D."/>
            <person name="Ventura M."/>
        </authorList>
    </citation>
    <scope>NUCLEOTIDE SEQUENCE [LARGE SCALE GENOMIC DNA]</scope>
    <source>
        <strain evidence="3 4">DSM 28807</strain>
    </source>
</reference>
<dbReference type="InterPro" id="IPR027417">
    <property type="entry name" value="P-loop_NTPase"/>
</dbReference>
<dbReference type="STRING" id="1603886.GCA_001895165_01268"/>
<dbReference type="Gene3D" id="3.40.50.300">
    <property type="entry name" value="P-loop containing nucleotide triphosphate hydrolases"/>
    <property type="match status" value="1"/>
</dbReference>